<evidence type="ECO:0000313" key="2">
    <source>
        <dbReference type="EMBL" id="CAB4892723.1"/>
    </source>
</evidence>
<dbReference type="InterPro" id="IPR009839">
    <property type="entry name" value="SseB_N"/>
</dbReference>
<organism evidence="2">
    <name type="scientific">freshwater metagenome</name>
    <dbReference type="NCBI Taxonomy" id="449393"/>
    <lineage>
        <taxon>unclassified sequences</taxon>
        <taxon>metagenomes</taxon>
        <taxon>ecological metagenomes</taxon>
    </lineage>
</organism>
<gene>
    <name evidence="2" type="ORF">UFOPK3516_00507</name>
</gene>
<reference evidence="2" key="1">
    <citation type="submission" date="2020-05" db="EMBL/GenBank/DDBJ databases">
        <authorList>
            <person name="Chiriac C."/>
            <person name="Salcher M."/>
            <person name="Ghai R."/>
            <person name="Kavagutti S V."/>
        </authorList>
    </citation>
    <scope>NUCLEOTIDE SEQUENCE</scope>
</reference>
<accession>A0A6J7FM94</accession>
<dbReference type="AlphaFoldDB" id="A0A6J7FM94"/>
<proteinExistence type="predicted"/>
<dbReference type="EMBL" id="CAFBMB010000025">
    <property type="protein sequence ID" value="CAB4892723.1"/>
    <property type="molecule type" value="Genomic_DNA"/>
</dbReference>
<sequence>MFGSNEHADSAGQSWSGRSFEPNAFAADDGSTPVAFAEAIAHFRSLAEDDTTRAAAHAAVVDAVRVSRFLIPLIAEVGDEGVSPAGLRVDKTQELAVVHVEGPDGQTVLPIFSSVAAMTAWRADARPVPADGLRAAASALLDDCSWVVVDATSDTEIVLRRPTLRAIAAEQPWTPPHADPDVVAAVHTATSSDGRINDFTLVSGDPDAHGFGHDLVIRLTLALRMAPDDLTQLLADLRRRLGQSELLAERVDNLLVQVVPRQN</sequence>
<dbReference type="Pfam" id="PF07179">
    <property type="entry name" value="SseB"/>
    <property type="match status" value="1"/>
</dbReference>
<evidence type="ECO:0000259" key="1">
    <source>
        <dbReference type="Pfam" id="PF07179"/>
    </source>
</evidence>
<feature type="domain" description="SseB protein N-terminal" evidence="1">
    <location>
        <begin position="53"/>
        <end position="166"/>
    </location>
</feature>
<protein>
    <submittedName>
        <fullName evidence="2">Unannotated protein</fullName>
    </submittedName>
</protein>
<name>A0A6J7FM94_9ZZZZ</name>